<organism evidence="1">
    <name type="scientific">marine metagenome</name>
    <dbReference type="NCBI Taxonomy" id="408172"/>
    <lineage>
        <taxon>unclassified sequences</taxon>
        <taxon>metagenomes</taxon>
        <taxon>ecological metagenomes</taxon>
    </lineage>
</organism>
<proteinExistence type="predicted"/>
<feature type="non-terminal residue" evidence="1">
    <location>
        <position position="1"/>
    </location>
</feature>
<accession>A0A382UII8</accession>
<evidence type="ECO:0000313" key="1">
    <source>
        <dbReference type="EMBL" id="SVD33508.1"/>
    </source>
</evidence>
<reference evidence="1" key="1">
    <citation type="submission" date="2018-05" db="EMBL/GenBank/DDBJ databases">
        <authorList>
            <person name="Lanie J.A."/>
            <person name="Ng W.-L."/>
            <person name="Kazmierczak K.M."/>
            <person name="Andrzejewski T.M."/>
            <person name="Davidsen T.M."/>
            <person name="Wayne K.J."/>
            <person name="Tettelin H."/>
            <person name="Glass J.I."/>
            <person name="Rusch D."/>
            <person name="Podicherti R."/>
            <person name="Tsui H.-C.T."/>
            <person name="Winkler M.E."/>
        </authorList>
    </citation>
    <scope>NUCLEOTIDE SEQUENCE</scope>
</reference>
<dbReference type="EMBL" id="UINC01144166">
    <property type="protein sequence ID" value="SVD33508.1"/>
    <property type="molecule type" value="Genomic_DNA"/>
</dbReference>
<name>A0A382UII8_9ZZZZ</name>
<gene>
    <name evidence="1" type="ORF">METZ01_LOCUS386362</name>
</gene>
<dbReference type="AlphaFoldDB" id="A0A382UII8"/>
<sequence>CNKKIFASFIKDKQTINTARPAKIDGLRPTLIRK</sequence>
<protein>
    <submittedName>
        <fullName evidence="1">Uncharacterized protein</fullName>
    </submittedName>
</protein>